<name>A0A0N4ZWY3_PARTI</name>
<protein>
    <submittedName>
        <fullName evidence="2">Phage protein</fullName>
    </submittedName>
</protein>
<dbReference type="WBParaSite" id="PTRK_0001319800.1">
    <property type="protein sequence ID" value="PTRK_0001319800.1"/>
    <property type="gene ID" value="PTRK_0001319800"/>
</dbReference>
<evidence type="ECO:0000313" key="2">
    <source>
        <dbReference type="WBParaSite" id="PTRK_0001319800.1"/>
    </source>
</evidence>
<evidence type="ECO:0000313" key="1">
    <source>
        <dbReference type="Proteomes" id="UP000038045"/>
    </source>
</evidence>
<sequence length="85" mass="9970">MEKDKKIYKPDFELLDEVSLNLLNAGVGSFDVLSRALPTVVLERIDKINQNTDWTEERILKLLRISQLSIEHILVRFNNTFNHIF</sequence>
<dbReference type="STRING" id="131310.A0A0N4ZWY3"/>
<dbReference type="AlphaFoldDB" id="A0A0N4ZWY3"/>
<proteinExistence type="predicted"/>
<organism evidence="1 2">
    <name type="scientific">Parastrongyloides trichosuri</name>
    <name type="common">Possum-specific nematode worm</name>
    <dbReference type="NCBI Taxonomy" id="131310"/>
    <lineage>
        <taxon>Eukaryota</taxon>
        <taxon>Metazoa</taxon>
        <taxon>Ecdysozoa</taxon>
        <taxon>Nematoda</taxon>
        <taxon>Chromadorea</taxon>
        <taxon>Rhabditida</taxon>
        <taxon>Tylenchina</taxon>
        <taxon>Panagrolaimomorpha</taxon>
        <taxon>Strongyloidoidea</taxon>
        <taxon>Strongyloididae</taxon>
        <taxon>Parastrongyloides</taxon>
    </lineage>
</organism>
<reference evidence="2" key="1">
    <citation type="submission" date="2017-02" db="UniProtKB">
        <authorList>
            <consortium name="WormBaseParasite"/>
        </authorList>
    </citation>
    <scope>IDENTIFICATION</scope>
</reference>
<keyword evidence="1" id="KW-1185">Reference proteome</keyword>
<dbReference type="Proteomes" id="UP000038045">
    <property type="component" value="Unplaced"/>
</dbReference>
<accession>A0A0N4ZWY3</accession>